<keyword evidence="1" id="KW-0645">Protease</keyword>
<evidence type="ECO:0000313" key="8">
    <source>
        <dbReference type="Proteomes" id="UP001172457"/>
    </source>
</evidence>
<accession>A0AA38UAX6</accession>
<dbReference type="Pfam" id="PF07727">
    <property type="entry name" value="RVT_2"/>
    <property type="match status" value="1"/>
</dbReference>
<name>A0AA38UAX6_9ASTR</name>
<dbReference type="GO" id="GO:0008270">
    <property type="term" value="F:zinc ion binding"/>
    <property type="evidence" value="ECO:0007669"/>
    <property type="project" value="UniProtKB-KW"/>
</dbReference>
<feature type="coiled-coil region" evidence="3">
    <location>
        <begin position="2545"/>
        <end position="2593"/>
    </location>
</feature>
<feature type="compositionally biased region" description="Polar residues" evidence="4">
    <location>
        <begin position="1033"/>
        <end position="1043"/>
    </location>
</feature>
<dbReference type="Gene3D" id="3.30.420.10">
    <property type="entry name" value="Ribonuclease H-like superfamily/Ribonuclease H"/>
    <property type="match status" value="1"/>
</dbReference>
<feature type="compositionally biased region" description="Basic and acidic residues" evidence="4">
    <location>
        <begin position="2222"/>
        <end position="2231"/>
    </location>
</feature>
<dbReference type="InterPro" id="IPR001584">
    <property type="entry name" value="Integrase_cat-core"/>
</dbReference>
<dbReference type="InterPro" id="IPR012337">
    <property type="entry name" value="RNaseH-like_sf"/>
</dbReference>
<dbReference type="GO" id="GO:0004190">
    <property type="term" value="F:aspartic-type endopeptidase activity"/>
    <property type="evidence" value="ECO:0007669"/>
    <property type="project" value="UniProtKB-KW"/>
</dbReference>
<dbReference type="GO" id="GO:0015074">
    <property type="term" value="P:DNA integration"/>
    <property type="evidence" value="ECO:0007669"/>
    <property type="project" value="InterPro"/>
</dbReference>
<feature type="compositionally biased region" description="Polar residues" evidence="4">
    <location>
        <begin position="973"/>
        <end position="986"/>
    </location>
</feature>
<reference evidence="7" key="1">
    <citation type="submission" date="2023-03" db="EMBL/GenBank/DDBJ databases">
        <title>Chromosome-scale reference genome and RAD-based genetic map of yellow starthistle (Centaurea solstitialis) reveal putative structural variation and QTLs associated with invader traits.</title>
        <authorList>
            <person name="Reatini B."/>
            <person name="Cang F.A."/>
            <person name="Jiang Q."/>
            <person name="Mckibben M.T.W."/>
            <person name="Barker M.S."/>
            <person name="Rieseberg L.H."/>
            <person name="Dlugosch K.M."/>
        </authorList>
    </citation>
    <scope>NUCLEOTIDE SEQUENCE</scope>
    <source>
        <strain evidence="7">CAN-66</strain>
        <tissue evidence="7">Leaf</tissue>
    </source>
</reference>
<dbReference type="GO" id="GO:0003676">
    <property type="term" value="F:nucleic acid binding"/>
    <property type="evidence" value="ECO:0007669"/>
    <property type="project" value="InterPro"/>
</dbReference>
<feature type="region of interest" description="Disordered" evidence="4">
    <location>
        <begin position="1165"/>
        <end position="1192"/>
    </location>
</feature>
<dbReference type="EMBL" id="JARYMX010000001">
    <property type="protein sequence ID" value="KAJ9566652.1"/>
    <property type="molecule type" value="Genomic_DNA"/>
</dbReference>
<dbReference type="PROSITE" id="PS50158">
    <property type="entry name" value="ZF_CCHC"/>
    <property type="match status" value="1"/>
</dbReference>
<dbReference type="PANTHER" id="PTHR11439:SF495">
    <property type="entry name" value="REVERSE TRANSCRIPTASE, RNA-DEPENDENT DNA POLYMERASE-RELATED"/>
    <property type="match status" value="1"/>
</dbReference>
<dbReference type="Gene3D" id="4.10.60.10">
    <property type="entry name" value="Zinc finger, CCHC-type"/>
    <property type="match status" value="1"/>
</dbReference>
<feature type="compositionally biased region" description="Polar residues" evidence="4">
    <location>
        <begin position="2146"/>
        <end position="2155"/>
    </location>
</feature>
<dbReference type="InterPro" id="IPR036397">
    <property type="entry name" value="RNaseH_sf"/>
</dbReference>
<dbReference type="InterPro" id="IPR013103">
    <property type="entry name" value="RVT_2"/>
</dbReference>
<feature type="region of interest" description="Disordered" evidence="4">
    <location>
        <begin position="1028"/>
        <end position="1089"/>
    </location>
</feature>
<evidence type="ECO:0000259" key="5">
    <source>
        <dbReference type="PROSITE" id="PS50158"/>
    </source>
</evidence>
<feature type="coiled-coil region" evidence="3">
    <location>
        <begin position="163"/>
        <end position="190"/>
    </location>
</feature>
<dbReference type="SUPFAM" id="SSF56672">
    <property type="entry name" value="DNA/RNA polymerases"/>
    <property type="match status" value="1"/>
</dbReference>
<dbReference type="Pfam" id="PF22936">
    <property type="entry name" value="Pol_BBD"/>
    <property type="match status" value="1"/>
</dbReference>
<feature type="compositionally biased region" description="Polar residues" evidence="4">
    <location>
        <begin position="2324"/>
        <end position="2358"/>
    </location>
</feature>
<keyword evidence="2" id="KW-0863">Zinc-finger</keyword>
<evidence type="ECO:0000259" key="6">
    <source>
        <dbReference type="PROSITE" id="PS50994"/>
    </source>
</evidence>
<dbReference type="Pfam" id="PF13976">
    <property type="entry name" value="gag_pre-integrs"/>
    <property type="match status" value="1"/>
</dbReference>
<dbReference type="Proteomes" id="UP001172457">
    <property type="component" value="Chromosome 1"/>
</dbReference>
<dbReference type="InterPro" id="IPR057670">
    <property type="entry name" value="SH3_retrovirus"/>
</dbReference>
<feature type="compositionally biased region" description="Basic and acidic residues" evidence="4">
    <location>
        <begin position="2300"/>
        <end position="2309"/>
    </location>
</feature>
<dbReference type="Pfam" id="PF14223">
    <property type="entry name" value="Retrotran_gag_2"/>
    <property type="match status" value="1"/>
</dbReference>
<dbReference type="InterPro" id="IPR043502">
    <property type="entry name" value="DNA/RNA_pol_sf"/>
</dbReference>
<feature type="region of interest" description="Disordered" evidence="4">
    <location>
        <begin position="2677"/>
        <end position="2702"/>
    </location>
</feature>
<feature type="region of interest" description="Disordered" evidence="4">
    <location>
        <begin position="973"/>
        <end position="1009"/>
    </location>
</feature>
<evidence type="ECO:0000256" key="1">
    <source>
        <dbReference type="ARBA" id="ARBA00022750"/>
    </source>
</evidence>
<evidence type="ECO:0000256" key="3">
    <source>
        <dbReference type="SAM" id="Coils"/>
    </source>
</evidence>
<keyword evidence="3" id="KW-0175">Coiled coil</keyword>
<dbReference type="InterPro" id="IPR036875">
    <property type="entry name" value="Znf_CCHC_sf"/>
</dbReference>
<keyword evidence="1" id="KW-0378">Hydrolase</keyword>
<dbReference type="SUPFAM" id="SSF53098">
    <property type="entry name" value="Ribonuclease H-like"/>
    <property type="match status" value="1"/>
</dbReference>
<feature type="compositionally biased region" description="Polar residues" evidence="4">
    <location>
        <begin position="442"/>
        <end position="467"/>
    </location>
</feature>
<evidence type="ECO:0000256" key="4">
    <source>
        <dbReference type="SAM" id="MobiDB-lite"/>
    </source>
</evidence>
<feature type="compositionally biased region" description="Low complexity" evidence="4">
    <location>
        <begin position="2715"/>
        <end position="2744"/>
    </location>
</feature>
<feature type="compositionally biased region" description="Low complexity" evidence="4">
    <location>
        <begin position="1046"/>
        <end position="1077"/>
    </location>
</feature>
<feature type="region of interest" description="Disordered" evidence="4">
    <location>
        <begin position="402"/>
        <end position="471"/>
    </location>
</feature>
<feature type="domain" description="Integrase catalytic" evidence="6">
    <location>
        <begin position="772"/>
        <end position="945"/>
    </location>
</feature>
<dbReference type="Pfam" id="PF00098">
    <property type="entry name" value="zf-CCHC"/>
    <property type="match status" value="1"/>
</dbReference>
<keyword evidence="2" id="KW-0862">Zinc</keyword>
<evidence type="ECO:0000256" key="2">
    <source>
        <dbReference type="PROSITE-ProRule" id="PRU00047"/>
    </source>
</evidence>
<proteinExistence type="predicted"/>
<dbReference type="InterPro" id="IPR054722">
    <property type="entry name" value="PolX-like_BBD"/>
</dbReference>
<dbReference type="InterPro" id="IPR001878">
    <property type="entry name" value="Znf_CCHC"/>
</dbReference>
<keyword evidence="1" id="KW-0064">Aspartyl protease</keyword>
<feature type="region of interest" description="Disordered" evidence="4">
    <location>
        <begin position="2108"/>
        <end position="2358"/>
    </location>
</feature>
<sequence length="3179" mass="357132">MMSREIVSMGSESRPPVLVMGEYAQWKLRMIHFLDQLDRNLMKSIREGPVIPTVTIAEVPETDTCPLLPSYTVEKPYHLYNQEQRERHEIDKRAMSLLIMSLPNDMYSRVDSFDNARDIWIEIEQQMQGGDNASEFQKESAMNAYEGFHAREGELLHDSYQRLNSLVNDLRRLKVEKSRYEVNVKFLKNLNPEWRNLAINIQLSRNLGQMGLHDLFSMMVQHEEFITGNKPKKVVDPLALAAVHHGGSNLSVNPYPEEYYQDYHYDVSQYYYQHSDNPNDPTIITVTDEELHNMNESLALITHKMQRLTANRDSTVQALMVGTVLVREEVDISHLIKVEVITHKEGDISHLIAEEVVVGDLGTTSDMTTHSWITKEAREMDTTIKGTFKDLNGAGYDDGRFNHHSGSYEQGRIGGADQNNHGGNFNGGSHPKQPPHGKGVQISEQQLGTSSTQVQNPQPMSSSQGKTNGHGPTCFKCGTPGHYAKDCKAVYKDAAYFEKKAALMRKKEKGVALLVDEENWVCEEESSDEEDHMVGGPCLMADFEAPDSSNTEVVNFDAEAGLQYNNDAFEVSHVWYIDSGAHRHMTGHRSFLFDFVEKFEGYVKMANSRPKRIEGYGSITDGKYVIKQVRFVRGLAYNMFSSNQFCDNRFWCKQFMYGATVNTEDETPVLTTRRTGNLYTTVFKCIPQTHPQFEDLSHLENKICLLAKATKADSWLWHQRLCHQNFKDMNKLVSRGLVSGLPETRLSKDTLCSACELGKMKRSSHPPKLETNCRSPLDMIHMDLCGPMRIESLARKKYMLVLVDEFSRFTWLGFLRAKSDAADRIIAFIKRIQVSLNLKVKKLRSDNGTEFRNTKLHSFLEEVGISHNFSAVRTPQQNGVVERKNRTLVEAARSMMAHSGVPKSFWAEAVATACYTQNRTLICYILNDRDDLGKFDPKADESIFIGYSPHSKAYRVYNKRSQTILESTNVDFSETETLSDASSSNRDAILHDLPNAPPSTDFRPNTCDSDFIDPSDYDLPILTGPIIVPAAPRNSTTSVSSDAFVTESTSEATTSAQNTTAEPVVSPPQNSSNEQPSGASSEPVVAQHSTPVRAPVTEAAPLPSPSTSQRSYAQVVREPRLEVVLNIEPLGRATSGPSGGVQSRNFVVQDENDTTNNQESYVTLPHSRKWSRSHPPSQIIGSPSRNVQTRSSKKSDNLGLFACFLSEFEPSEINQALSDPDWVRAMQDELAKFERNKVWRLVKRPWGKSIIGLKWIFRNKKDENNLVIRNKARLVAKGFRQQEGIDYDETFAPVARIEAIRIFLAYTANKNMMVYQMDVKCAFLNGVLHEEVYVEQPEGFLDPRFPDHVYALDKALYGLKQAPRAWYETLTIYLLGAGYKKGTIDPTLFLRKSGDDLIIVQIYVDHIIFASTNPELCKEFEHTMKSQFQMSMMGELTFFLGRQVRQCPEGIFINQSKYVHDLLKHFDVVGSNSAATPMSRSFQMDADLSGKPVDLKKYRGMIGSLLYLTASRPDIVFSTGVCARYQCDPRDSHLKAVKRILRYLKGTPDFGLWYPKGSSFELIGYTDSDHAGCKLDKKSTSGACQFLGNKLVSWSSRKQNCVSLSTAEAEYIAAACCCSQVLWMKTQLADFGYTMNHIPIYCDSQSVTTVSFELQRGVTQSAIQITANPVQHSKTKHIDIRYHFIKDHVEKGNIELYFVESDLQLADLFTKAFDEKRHFFLLSKLGMTRTESDTGVTQLIPEENYPEMAQPINAAADRALISVEDLKPITQNNEYVDLNSFPAQEPVILEILKVHPIAYSLQATTSVPMIYLQQFWHTSRIINRDGARVLVSRVDQTDLTVTLADFRRILHLPADSAEAPFEPVLDVPLLFSEILAIGVMSNPGQRLNGISQVTNSMLPPLWVTLFSIMNRSLSAKVKGIDKASTQLWQVIHSMIYGRRIDVAAQLWIDITRDVDPNDQRTKHSSIPWMRFFALMIRDHMDRHPEVDRGSRHPTFKSKELSRSKYQTLKPGQVEMPIPRHVLDTADREATSVGLYRASIGLDDTSTDSSEPRSPAQDVQAVRHSARALCAEPRGSTGGASGSGVMRVDVRGEPGRIVSTSAVPHVPQVRPSALYQQVRQARGHRTQRQLVDEEEHSAEYYIRSRTKQYTGTQRYSPPSPFHDEEREPSPAQSLEGQDGDSDHGEGKDTSTSEHTPSDRQVVDVEATESEQVDFGDGSSEEVDNLKSGKAQRDEDEVTSSFNGDDSVDILKQDDVDSDGRTDGRDGDEDEVGSAVEKQGDEDLEGAGEGLRKETEDEEVHLDEKWLRIEEQGGDEEPTRLDTLGLPSTPSHSPTEATHTQTDHLMTSGQDAGSQSAHLHTQATYSAISQQMVVSSSHGDLAQLPLTTHSESVNVERREELPHLSTSFCAPSVLDPLPETYHVIHLGRTQFGASSARPSGLAGTGRVGASDDALRGSAGSPDTVNIIPAVTSGRESTSVGLFSTTGAQVAPGVVLPGPGPTDSSEVFKDAHAPPRLLGLTDSDDILKVVQTRFTELDRAEASRNAKLEAFESALNEHRGEIETLKSRDADREAELQELRRQAKGKSTELQQHQSVAPPLRTEPILRLQPPQPTAQEAIPGYVLEAEFNMTVSALTTQNDKLSAKLKRAEELLAARDAQLADREAQLEAANRRIRELEAACRPQAQSSKRGHDDTDPGAGPHEGEMQGAKRLRIGLAQASGSGSTSAPASTAAPSTAPSESAAADAPYVDSDTEEIPDMGSWHYEPIPAGETVQFPQMTDTAQIDVVPPEAAPTDLLDVQIPEEARKILRSLAQSLRIFQRGDDIVRDSDYTSLLSAFEFPTPEAPRTIHSTDPESSVASVIQLNWNHSVIFRPFLEESFSRIFQQEKLHVWSRKVYFGISHIKTKRRRTAYVHHRMCNWATHGRQRIRRRFIKVTAMRPYKHGHQLFLEYDVRMYGTNVPRGVLQDWTFTEADLDRVHLEDLLTLIKYLQGPILRPEHYRDGTEILKKYVRHAITLARVTDYQLAIESRQTEPARTWSACDREPKVNLLRPNLLVPGINAYLPYMPTRIPEHGVLYVTQKKRERRFMRFGELTKFCDVTLLYVYNGMQSRVLADQIPQRKFIDGKGKILEAMNLIERKLKERLMYRRVEAAMQMRARIIGEWDEFLQMSKWEPALELPPPF</sequence>
<feature type="compositionally biased region" description="Basic and acidic residues" evidence="4">
    <location>
        <begin position="2179"/>
        <end position="2201"/>
    </location>
</feature>
<dbReference type="Pfam" id="PF25597">
    <property type="entry name" value="SH3_retrovirus"/>
    <property type="match status" value="1"/>
</dbReference>
<dbReference type="CDD" id="cd09272">
    <property type="entry name" value="RNase_HI_RT_Ty1"/>
    <property type="match status" value="1"/>
</dbReference>
<dbReference type="Pfam" id="PF00665">
    <property type="entry name" value="rve"/>
    <property type="match status" value="1"/>
</dbReference>
<feature type="compositionally biased region" description="Acidic residues" evidence="4">
    <location>
        <begin position="2204"/>
        <end position="2221"/>
    </location>
</feature>
<feature type="compositionally biased region" description="Polar residues" evidence="4">
    <location>
        <begin position="1174"/>
        <end position="1190"/>
    </location>
</feature>
<keyword evidence="8" id="KW-1185">Reference proteome</keyword>
<feature type="region of interest" description="Disordered" evidence="4">
    <location>
        <begin position="2715"/>
        <end position="2752"/>
    </location>
</feature>
<keyword evidence="2" id="KW-0479">Metal-binding</keyword>
<feature type="compositionally biased region" description="Basic and acidic residues" evidence="4">
    <location>
        <begin position="2247"/>
        <end position="2263"/>
    </location>
</feature>
<feature type="domain" description="CCHC-type" evidence="5">
    <location>
        <begin position="474"/>
        <end position="488"/>
    </location>
</feature>
<dbReference type="SUPFAM" id="SSF57756">
    <property type="entry name" value="Retrovirus zinc finger-like domains"/>
    <property type="match status" value="1"/>
</dbReference>
<dbReference type="PANTHER" id="PTHR11439">
    <property type="entry name" value="GAG-POL-RELATED RETROTRANSPOSON"/>
    <property type="match status" value="1"/>
</dbReference>
<dbReference type="PROSITE" id="PS50994">
    <property type="entry name" value="INTEGRASE"/>
    <property type="match status" value="1"/>
</dbReference>
<protein>
    <submittedName>
        <fullName evidence="7">Uncharacterized protein</fullName>
    </submittedName>
</protein>
<dbReference type="SMART" id="SM00343">
    <property type="entry name" value="ZnF_C2HC"/>
    <property type="match status" value="1"/>
</dbReference>
<dbReference type="InterPro" id="IPR025724">
    <property type="entry name" value="GAG-pre-integrase_dom"/>
</dbReference>
<evidence type="ECO:0000313" key="7">
    <source>
        <dbReference type="EMBL" id="KAJ9566652.1"/>
    </source>
</evidence>
<organism evidence="7 8">
    <name type="scientific">Centaurea solstitialis</name>
    <name type="common">yellow star-thistle</name>
    <dbReference type="NCBI Taxonomy" id="347529"/>
    <lineage>
        <taxon>Eukaryota</taxon>
        <taxon>Viridiplantae</taxon>
        <taxon>Streptophyta</taxon>
        <taxon>Embryophyta</taxon>
        <taxon>Tracheophyta</taxon>
        <taxon>Spermatophyta</taxon>
        <taxon>Magnoliopsida</taxon>
        <taxon>eudicotyledons</taxon>
        <taxon>Gunneridae</taxon>
        <taxon>Pentapetalae</taxon>
        <taxon>asterids</taxon>
        <taxon>campanulids</taxon>
        <taxon>Asterales</taxon>
        <taxon>Asteraceae</taxon>
        <taxon>Carduoideae</taxon>
        <taxon>Cardueae</taxon>
        <taxon>Centaureinae</taxon>
        <taxon>Centaurea</taxon>
    </lineage>
</organism>
<feature type="coiled-coil region" evidence="3">
    <location>
        <begin position="2629"/>
        <end position="2677"/>
    </location>
</feature>
<comment type="caution">
    <text evidence="7">The sequence shown here is derived from an EMBL/GenBank/DDBJ whole genome shotgun (WGS) entry which is preliminary data.</text>
</comment>
<gene>
    <name evidence="7" type="ORF">OSB04_002618</name>
</gene>